<sequence>MEGAQEHDLPQTSRKQSDPCSQVTDSLTGARAGSRFATDFQKTVRSLFPVTDSFTALGPSFSHLRQLIRGRSTKSGIAANSDDNYVTKHEKEYF</sequence>
<dbReference type="EMBL" id="JAWDGP010001263">
    <property type="protein sequence ID" value="KAK3793281.1"/>
    <property type="molecule type" value="Genomic_DNA"/>
</dbReference>
<protein>
    <submittedName>
        <fullName evidence="2">Uncharacterized protein</fullName>
    </submittedName>
</protein>
<evidence type="ECO:0000313" key="2">
    <source>
        <dbReference type="EMBL" id="KAK3793281.1"/>
    </source>
</evidence>
<reference evidence="2" key="1">
    <citation type="journal article" date="2023" name="G3 (Bethesda)">
        <title>A reference genome for the long-term kleptoplast-retaining sea slug Elysia crispata morphotype clarki.</title>
        <authorList>
            <person name="Eastman K.E."/>
            <person name="Pendleton A.L."/>
            <person name="Shaikh M.A."/>
            <person name="Suttiyut T."/>
            <person name="Ogas R."/>
            <person name="Tomko P."/>
            <person name="Gavelis G."/>
            <person name="Widhalm J.R."/>
            <person name="Wisecaver J.H."/>
        </authorList>
    </citation>
    <scope>NUCLEOTIDE SEQUENCE</scope>
    <source>
        <strain evidence="2">ECLA1</strain>
    </source>
</reference>
<evidence type="ECO:0000313" key="3">
    <source>
        <dbReference type="Proteomes" id="UP001283361"/>
    </source>
</evidence>
<accession>A0AAE1ATZ9</accession>
<gene>
    <name evidence="2" type="ORF">RRG08_005837</name>
</gene>
<name>A0AAE1ATZ9_9GAST</name>
<proteinExistence type="predicted"/>
<keyword evidence="3" id="KW-1185">Reference proteome</keyword>
<dbReference type="Proteomes" id="UP001283361">
    <property type="component" value="Unassembled WGS sequence"/>
</dbReference>
<feature type="compositionally biased region" description="Polar residues" evidence="1">
    <location>
        <begin position="10"/>
        <end position="27"/>
    </location>
</feature>
<dbReference type="AlphaFoldDB" id="A0AAE1ATZ9"/>
<organism evidence="2 3">
    <name type="scientific">Elysia crispata</name>
    <name type="common">lettuce slug</name>
    <dbReference type="NCBI Taxonomy" id="231223"/>
    <lineage>
        <taxon>Eukaryota</taxon>
        <taxon>Metazoa</taxon>
        <taxon>Spiralia</taxon>
        <taxon>Lophotrochozoa</taxon>
        <taxon>Mollusca</taxon>
        <taxon>Gastropoda</taxon>
        <taxon>Heterobranchia</taxon>
        <taxon>Euthyneura</taxon>
        <taxon>Panpulmonata</taxon>
        <taxon>Sacoglossa</taxon>
        <taxon>Placobranchoidea</taxon>
        <taxon>Plakobranchidae</taxon>
        <taxon>Elysia</taxon>
    </lineage>
</organism>
<comment type="caution">
    <text evidence="2">The sequence shown here is derived from an EMBL/GenBank/DDBJ whole genome shotgun (WGS) entry which is preliminary data.</text>
</comment>
<evidence type="ECO:0000256" key="1">
    <source>
        <dbReference type="SAM" id="MobiDB-lite"/>
    </source>
</evidence>
<feature type="region of interest" description="Disordered" evidence="1">
    <location>
        <begin position="1"/>
        <end position="28"/>
    </location>
</feature>